<sequence length="166" mass="19473">MLTYVSEQTYVFLVTLYGGIIIGFIYDLYRIFRLIFSPKKIATMVEDFIFWILISIIATLVLVFGNEGQIRFYTIAGFLVGALSYNLLLSKIIITCIVKFLIKLKKIIIKLVVNPIKKLFQIGKIPIRKVKKITKPHVRKLKRIKRIPNRVMKDTKKYLKYIKDKK</sequence>
<evidence type="ECO:0000256" key="1">
    <source>
        <dbReference type="SAM" id="Phobius"/>
    </source>
</evidence>
<dbReference type="OrthoDB" id="1685240at2"/>
<dbReference type="EMBL" id="NIBG01000024">
    <property type="protein sequence ID" value="PAB57632.1"/>
    <property type="molecule type" value="Genomic_DNA"/>
</dbReference>
<keyword evidence="1" id="KW-0472">Membrane</keyword>
<dbReference type="RefSeq" id="WP_095135200.1">
    <property type="nucleotide sequence ID" value="NZ_NIBG01000024.1"/>
</dbReference>
<feature type="transmembrane region" description="Helical" evidence="1">
    <location>
        <begin position="48"/>
        <end position="66"/>
    </location>
</feature>
<proteinExistence type="predicted"/>
<accession>A0A267ME06</accession>
<feature type="transmembrane region" description="Helical" evidence="1">
    <location>
        <begin position="72"/>
        <end position="102"/>
    </location>
</feature>
<dbReference type="NCBIfam" id="TIGR02893">
    <property type="entry name" value="spore_yabQ"/>
    <property type="match status" value="1"/>
</dbReference>
<reference evidence="2 3" key="1">
    <citation type="submission" date="2017-06" db="EMBL/GenBank/DDBJ databases">
        <title>Draft genome sequence of anaerobic fermentative bacterium Anaeromicrobium sediminis DY2726D isolated from West Pacific Ocean sediments.</title>
        <authorList>
            <person name="Zeng X."/>
        </authorList>
    </citation>
    <scope>NUCLEOTIDE SEQUENCE [LARGE SCALE GENOMIC DNA]</scope>
    <source>
        <strain evidence="2 3">DY2726D</strain>
    </source>
</reference>
<gene>
    <name evidence="2" type="ORF">CCE28_18390</name>
</gene>
<dbReference type="Pfam" id="PF09578">
    <property type="entry name" value="Spore_YabQ"/>
    <property type="match status" value="1"/>
</dbReference>
<dbReference type="AlphaFoldDB" id="A0A267ME06"/>
<dbReference type="Proteomes" id="UP000216024">
    <property type="component" value="Unassembled WGS sequence"/>
</dbReference>
<name>A0A267ME06_9FIRM</name>
<feature type="transmembrane region" description="Helical" evidence="1">
    <location>
        <begin position="12"/>
        <end position="36"/>
    </location>
</feature>
<evidence type="ECO:0000313" key="2">
    <source>
        <dbReference type="EMBL" id="PAB57632.1"/>
    </source>
</evidence>
<comment type="caution">
    <text evidence="2">The sequence shown here is derived from an EMBL/GenBank/DDBJ whole genome shotgun (WGS) entry which is preliminary data.</text>
</comment>
<keyword evidence="1" id="KW-0812">Transmembrane</keyword>
<dbReference type="InterPro" id="IPR019074">
    <property type="entry name" value="YabQ"/>
</dbReference>
<protein>
    <submittedName>
        <fullName evidence="2">Spore cortex biosynthesis protein</fullName>
    </submittedName>
</protein>
<keyword evidence="1" id="KW-1133">Transmembrane helix</keyword>
<keyword evidence="3" id="KW-1185">Reference proteome</keyword>
<organism evidence="2 3">
    <name type="scientific">Anaeromicrobium sediminis</name>
    <dbReference type="NCBI Taxonomy" id="1478221"/>
    <lineage>
        <taxon>Bacteria</taxon>
        <taxon>Bacillati</taxon>
        <taxon>Bacillota</taxon>
        <taxon>Clostridia</taxon>
        <taxon>Peptostreptococcales</taxon>
        <taxon>Thermotaleaceae</taxon>
        <taxon>Anaeromicrobium</taxon>
    </lineage>
</organism>
<evidence type="ECO:0000313" key="3">
    <source>
        <dbReference type="Proteomes" id="UP000216024"/>
    </source>
</evidence>